<dbReference type="GO" id="GO:0007548">
    <property type="term" value="P:sex differentiation"/>
    <property type="evidence" value="ECO:0007669"/>
    <property type="project" value="UniProtKB-KW"/>
</dbReference>
<dbReference type="PROSITE" id="PS50118">
    <property type="entry name" value="HMG_BOX_2"/>
    <property type="match status" value="1"/>
</dbReference>
<evidence type="ECO:0000256" key="10">
    <source>
        <dbReference type="ARBA" id="ARBA00032498"/>
    </source>
</evidence>
<organism evidence="14 15">
    <name type="scientific">Dendroctonus ponderosae</name>
    <name type="common">Mountain pine beetle</name>
    <dbReference type="NCBI Taxonomy" id="77166"/>
    <lineage>
        <taxon>Eukaryota</taxon>
        <taxon>Metazoa</taxon>
        <taxon>Ecdysozoa</taxon>
        <taxon>Arthropoda</taxon>
        <taxon>Hexapoda</taxon>
        <taxon>Insecta</taxon>
        <taxon>Pterygota</taxon>
        <taxon>Neoptera</taxon>
        <taxon>Endopterygota</taxon>
        <taxon>Coleoptera</taxon>
        <taxon>Polyphaga</taxon>
        <taxon>Cucujiformia</taxon>
        <taxon>Curculionidae</taxon>
        <taxon>Scolytinae</taxon>
        <taxon>Dendroctonus</taxon>
    </lineage>
</organism>
<dbReference type="GO" id="GO:0016607">
    <property type="term" value="C:nuclear speck"/>
    <property type="evidence" value="ECO:0007669"/>
    <property type="project" value="UniProtKB-SubCell"/>
</dbReference>
<evidence type="ECO:0000256" key="5">
    <source>
        <dbReference type="ARBA" id="ARBA00022860"/>
    </source>
</evidence>
<dbReference type="SMART" id="SM00398">
    <property type="entry name" value="HMG"/>
    <property type="match status" value="1"/>
</dbReference>
<keyword evidence="7 12" id="KW-0238">DNA-binding</keyword>
<evidence type="ECO:0000256" key="11">
    <source>
        <dbReference type="ARBA" id="ARBA00045821"/>
    </source>
</evidence>
<evidence type="ECO:0000256" key="7">
    <source>
        <dbReference type="ARBA" id="ARBA00023125"/>
    </source>
</evidence>
<evidence type="ECO:0000256" key="1">
    <source>
        <dbReference type="ARBA" id="ARBA00004324"/>
    </source>
</evidence>
<evidence type="ECO:0000313" key="15">
    <source>
        <dbReference type="Proteomes" id="UP000030742"/>
    </source>
</evidence>
<evidence type="ECO:0000256" key="8">
    <source>
        <dbReference type="ARBA" id="ARBA00023159"/>
    </source>
</evidence>
<evidence type="ECO:0000313" key="14">
    <source>
        <dbReference type="EMBL" id="ERL92965.1"/>
    </source>
</evidence>
<evidence type="ECO:0000256" key="4">
    <source>
        <dbReference type="ARBA" id="ARBA00022782"/>
    </source>
</evidence>
<dbReference type="Proteomes" id="UP000030742">
    <property type="component" value="Unassembled WGS sequence"/>
</dbReference>
<proteinExistence type="inferred from homology"/>
<dbReference type="GO" id="GO:0001228">
    <property type="term" value="F:DNA-binding transcription activator activity, RNA polymerase II-specific"/>
    <property type="evidence" value="ECO:0007669"/>
    <property type="project" value="TreeGrafter"/>
</dbReference>
<evidence type="ECO:0000256" key="9">
    <source>
        <dbReference type="ARBA" id="ARBA00023163"/>
    </source>
</evidence>
<evidence type="ECO:0000256" key="12">
    <source>
        <dbReference type="PROSITE-ProRule" id="PRU00267"/>
    </source>
</evidence>
<reference evidence="14 15" key="1">
    <citation type="journal article" date="2013" name="Genome Biol.">
        <title>Draft genome of the mountain pine beetle, Dendroctonus ponderosae Hopkins, a major forest pest.</title>
        <authorList>
            <person name="Keeling C.I."/>
            <person name="Yuen M.M."/>
            <person name="Liao N.Y."/>
            <person name="Docking T.R."/>
            <person name="Chan S.K."/>
            <person name="Taylor G.A."/>
            <person name="Palmquist D.L."/>
            <person name="Jackman S.D."/>
            <person name="Nguyen A."/>
            <person name="Li M."/>
            <person name="Henderson H."/>
            <person name="Janes J.K."/>
            <person name="Zhao Y."/>
            <person name="Pandoh P."/>
            <person name="Moore R."/>
            <person name="Sperling F.A."/>
            <person name="Huber D.P."/>
            <person name="Birol I."/>
            <person name="Jones S.J."/>
            <person name="Bohlmann J."/>
        </authorList>
    </citation>
    <scope>NUCLEOTIDE SEQUENCE</scope>
</reference>
<comment type="subcellular location">
    <subcellularLocation>
        <location evidence="1">Nucleus speckle</location>
    </subcellularLocation>
</comment>
<dbReference type="PANTHER" id="PTHR10270">
    <property type="entry name" value="SOX TRANSCRIPTION FACTOR"/>
    <property type="match status" value="1"/>
</dbReference>
<protein>
    <recommendedName>
        <fullName evidence="3">Sex-determining region Y protein</fullName>
    </recommendedName>
    <alternativeName>
        <fullName evidence="10">Testis-determining factor</fullName>
    </alternativeName>
</protein>
<evidence type="ECO:0000256" key="2">
    <source>
        <dbReference type="ARBA" id="ARBA00005998"/>
    </source>
</evidence>
<dbReference type="Pfam" id="PF00505">
    <property type="entry name" value="HMG_box"/>
    <property type="match status" value="1"/>
</dbReference>
<dbReference type="InterPro" id="IPR009071">
    <property type="entry name" value="HMG_box_dom"/>
</dbReference>
<evidence type="ECO:0000256" key="3">
    <source>
        <dbReference type="ARBA" id="ARBA00019052"/>
    </source>
</evidence>
<dbReference type="EMBL" id="KB632340">
    <property type="protein sequence ID" value="ERL92965.1"/>
    <property type="molecule type" value="Genomic_DNA"/>
</dbReference>
<keyword evidence="4" id="KW-0221">Differentiation</keyword>
<keyword evidence="12" id="KW-0539">Nucleus</keyword>
<sequence>MNCCVECPDNGLEIDSAKAVCPVLIRQKIPRPPNAFMLYANEHRKTLAHLFPADSNKEISRRLGQSWKDLNRQEKSKYFQKAKDIDHEHKRKYPGYVYNPKDARMRKAIRTNLRDRSVGASASASPMLSRPSVRLDQSLLMCQRDGPMWNGLCDLSATGYNVEGSVERLQATKFHQEDAGVKPLHFFDSCVLPIDLIETSEEKMLFEKEKASLEAAESCTKVGQYEELMKNRYLPISTTEFNKDPELFTNNADYHKEYIIKYFNHIPDYETYDVTTEDGFTFPYVTIPNLIVRQNGQGVSYN</sequence>
<feature type="DNA-binding region" description="HMG box" evidence="12">
    <location>
        <begin position="29"/>
        <end position="97"/>
    </location>
</feature>
<dbReference type="GO" id="GO:0030154">
    <property type="term" value="P:cell differentiation"/>
    <property type="evidence" value="ECO:0007669"/>
    <property type="project" value="UniProtKB-KW"/>
</dbReference>
<comment type="similarity">
    <text evidence="2">Belongs to the SRY family.</text>
</comment>
<accession>U4US97</accession>
<dbReference type="GO" id="GO:0000978">
    <property type="term" value="F:RNA polymerase II cis-regulatory region sequence-specific DNA binding"/>
    <property type="evidence" value="ECO:0007669"/>
    <property type="project" value="TreeGrafter"/>
</dbReference>
<keyword evidence="9" id="KW-0804">Transcription</keyword>
<dbReference type="SUPFAM" id="SSF47095">
    <property type="entry name" value="HMG-box"/>
    <property type="match status" value="1"/>
</dbReference>
<feature type="domain" description="HMG box" evidence="13">
    <location>
        <begin position="29"/>
        <end position="97"/>
    </location>
</feature>
<evidence type="ECO:0000256" key="6">
    <source>
        <dbReference type="ARBA" id="ARBA00022928"/>
    </source>
</evidence>
<dbReference type="PANTHER" id="PTHR10270:SF161">
    <property type="entry name" value="SEX-DETERMINING REGION Y PROTEIN"/>
    <property type="match status" value="1"/>
</dbReference>
<gene>
    <name evidence="14" type="ORF">D910_10269</name>
</gene>
<dbReference type="InterPro" id="IPR050140">
    <property type="entry name" value="SRY-related_HMG-box_TF-like"/>
</dbReference>
<keyword evidence="5" id="KW-0112">Calmodulin-binding</keyword>
<keyword evidence="8" id="KW-0010">Activator</keyword>
<dbReference type="InterPro" id="IPR036910">
    <property type="entry name" value="HMG_box_dom_sf"/>
</dbReference>
<dbReference type="AlphaFoldDB" id="U4US97"/>
<dbReference type="GO" id="GO:0005516">
    <property type="term" value="F:calmodulin binding"/>
    <property type="evidence" value="ECO:0007669"/>
    <property type="project" value="UniProtKB-KW"/>
</dbReference>
<dbReference type="Gene3D" id="1.10.30.10">
    <property type="entry name" value="High mobility group box domain"/>
    <property type="match status" value="1"/>
</dbReference>
<comment type="function">
    <text evidence="11">Transcriptional regulator that controls a genetic switch in male development. It is necessary and sufficient for initiating male sex determination by directing the development of supporting cell precursors (pre-Sertoli cells) as Sertoli rather than granulosa cells. Involved in different aspects of gene regulation including promoter activation or repression. Binds to the DNA consensus sequence 5'-[AT]AACAA[AT]-3'. SRY HMG box recognizes DNA by partial intercalation in the minor groove and promotes DNA bending. Also involved in pre-mRNA splicing. In male adult brain involved in the maintenance of motor functions of dopaminergic neurons.</text>
</comment>
<name>U4US97_DENPD</name>
<keyword evidence="6" id="KW-0726">Sexual differentiation</keyword>
<evidence type="ECO:0000259" key="13">
    <source>
        <dbReference type="PROSITE" id="PS50118"/>
    </source>
</evidence>